<dbReference type="AlphaFoldDB" id="A0A9W7B9T8"/>
<dbReference type="NCBIfam" id="TIGR01499">
    <property type="entry name" value="folC"/>
    <property type="match status" value="1"/>
</dbReference>
<evidence type="ECO:0000256" key="11">
    <source>
        <dbReference type="ARBA" id="ARBA00030876"/>
    </source>
</evidence>
<comment type="caution">
    <text evidence="13">The sequence shown here is derived from an EMBL/GenBank/DDBJ whole genome shotgun (WGS) entry which is preliminary data.</text>
</comment>
<reference evidence="14" key="1">
    <citation type="journal article" date="2023" name="Commun. Biol.">
        <title>Genome analysis of Parmales, the sister group of diatoms, reveals the evolutionary specialization of diatoms from phago-mixotrophs to photoautotrophs.</title>
        <authorList>
            <person name="Ban H."/>
            <person name="Sato S."/>
            <person name="Yoshikawa S."/>
            <person name="Yamada K."/>
            <person name="Nakamura Y."/>
            <person name="Ichinomiya M."/>
            <person name="Sato N."/>
            <person name="Blanc-Mathieu R."/>
            <person name="Endo H."/>
            <person name="Kuwata A."/>
            <person name="Ogata H."/>
        </authorList>
    </citation>
    <scope>NUCLEOTIDE SEQUENCE [LARGE SCALE GENOMIC DNA]</scope>
    <source>
        <strain evidence="14">NIES 3699</strain>
    </source>
</reference>
<dbReference type="GO" id="GO:0006730">
    <property type="term" value="P:one-carbon metabolic process"/>
    <property type="evidence" value="ECO:0007669"/>
    <property type="project" value="UniProtKB-KW"/>
</dbReference>
<dbReference type="GO" id="GO:0005524">
    <property type="term" value="F:ATP binding"/>
    <property type="evidence" value="ECO:0007669"/>
    <property type="project" value="UniProtKB-KW"/>
</dbReference>
<keyword evidence="4" id="KW-0554">One-carbon metabolism</keyword>
<evidence type="ECO:0000256" key="2">
    <source>
        <dbReference type="ARBA" id="ARBA00008276"/>
    </source>
</evidence>
<dbReference type="PANTHER" id="PTHR11136">
    <property type="entry name" value="FOLYLPOLYGLUTAMATE SYNTHASE-RELATED"/>
    <property type="match status" value="1"/>
</dbReference>
<dbReference type="GO" id="GO:0046872">
    <property type="term" value="F:metal ion binding"/>
    <property type="evidence" value="ECO:0007669"/>
    <property type="project" value="UniProtKB-KW"/>
</dbReference>
<dbReference type="InterPro" id="IPR018109">
    <property type="entry name" value="Folylpolyglutamate_synth_CS"/>
</dbReference>
<dbReference type="InterPro" id="IPR036615">
    <property type="entry name" value="Mur_ligase_C_dom_sf"/>
</dbReference>
<sequence length="488" mass="53696">MSNIPLRPPGSSINALYSHIATSKEGINASASHRKDTVEEMRCYLEKLSIDYKRADHHRSPRILHITGTKGKGSTTCMAESLCRLKHGLHTGMFTSPHLISPRERIQLDGHPISEEEFDAAYWHIFDQLETHKTDELRTHPGYFRFLTLIALHVFKTHLFPDGKRLDVVLLEVGMGGRYDPTNVLESADACAVTKLDLDHTRILGDTLEKIAWEKGGIMKTQSICFSAAQLPGPTKILQECSSATNTNLTFIDDPLSVIDSSWNLGLKGSFQRENAAIAVMLTRSITGGDLTSGPDPAEGAALKEARWPGRCQRVEVGACSFLLDGAHTEKSMEVCLDWFCEEAGREVGRPTVLLFNCSHERSPIPLLEQIKSSRTNFDKVIFSPSDTERPSAIAKPTASELLGRSFQSEETAAQEAKANWQETLAAVWTERNGGGDVVSCANLQDAIAMIKEEKGEGMVLCTGSLYIVGSVLNSVGWSWGQRQIDKG</sequence>
<accession>A0A9W7B9T8</accession>
<dbReference type="PROSITE" id="PS01012">
    <property type="entry name" value="FOLYLPOLYGLU_SYNT_2"/>
    <property type="match status" value="1"/>
</dbReference>
<comment type="catalytic activity">
    <reaction evidence="12">
        <text>(6S)-5,6,7,8-tetrahydrofolyl-(gamma-L-Glu)(n) + L-glutamate + ATP = (6S)-5,6,7,8-tetrahydrofolyl-(gamma-L-Glu)(n+1) + ADP + phosphate + H(+)</text>
        <dbReference type="Rhea" id="RHEA:10580"/>
        <dbReference type="Rhea" id="RHEA-COMP:14738"/>
        <dbReference type="Rhea" id="RHEA-COMP:14740"/>
        <dbReference type="ChEBI" id="CHEBI:15378"/>
        <dbReference type="ChEBI" id="CHEBI:29985"/>
        <dbReference type="ChEBI" id="CHEBI:30616"/>
        <dbReference type="ChEBI" id="CHEBI:43474"/>
        <dbReference type="ChEBI" id="CHEBI:141005"/>
        <dbReference type="ChEBI" id="CHEBI:456216"/>
        <dbReference type="EC" id="6.3.2.17"/>
    </reaction>
</comment>
<proteinExistence type="inferred from homology"/>
<name>A0A9W7B9T8_9STRA</name>
<keyword evidence="7" id="KW-0547">Nucleotide-binding</keyword>
<dbReference type="EC" id="6.3.2.17" evidence="3"/>
<keyword evidence="6" id="KW-0479">Metal-binding</keyword>
<dbReference type="SUPFAM" id="SSF53623">
    <property type="entry name" value="MurD-like peptide ligases, catalytic domain"/>
    <property type="match status" value="1"/>
</dbReference>
<protein>
    <recommendedName>
        <fullName evidence="3">tetrahydrofolate synthase</fullName>
        <ecNumber evidence="3">6.3.2.17</ecNumber>
    </recommendedName>
    <alternativeName>
        <fullName evidence="11">Folylpoly-gamma-glutamate synthetase</fullName>
    </alternativeName>
    <alternativeName>
        <fullName evidence="10">Tetrahydrofolylpolyglutamate synthase</fullName>
    </alternativeName>
</protein>
<dbReference type="InterPro" id="IPR001645">
    <property type="entry name" value="Folylpolyglutamate_synth"/>
</dbReference>
<evidence type="ECO:0000256" key="4">
    <source>
        <dbReference type="ARBA" id="ARBA00022563"/>
    </source>
</evidence>
<keyword evidence="14" id="KW-1185">Reference proteome</keyword>
<evidence type="ECO:0000256" key="10">
    <source>
        <dbReference type="ARBA" id="ARBA00030592"/>
    </source>
</evidence>
<evidence type="ECO:0000313" key="13">
    <source>
        <dbReference type="EMBL" id="GMH86924.1"/>
    </source>
</evidence>
<evidence type="ECO:0000256" key="9">
    <source>
        <dbReference type="ARBA" id="ARBA00022842"/>
    </source>
</evidence>
<evidence type="ECO:0000256" key="6">
    <source>
        <dbReference type="ARBA" id="ARBA00022723"/>
    </source>
</evidence>
<keyword evidence="8" id="KW-0067">ATP-binding</keyword>
<dbReference type="InterPro" id="IPR036565">
    <property type="entry name" value="Mur-like_cat_sf"/>
</dbReference>
<dbReference type="GO" id="GO:0004326">
    <property type="term" value="F:tetrahydrofolylpolyglutamate synthase activity"/>
    <property type="evidence" value="ECO:0007669"/>
    <property type="project" value="UniProtKB-EC"/>
</dbReference>
<dbReference type="SUPFAM" id="SSF53244">
    <property type="entry name" value="MurD-like peptide ligases, peptide-binding domain"/>
    <property type="match status" value="1"/>
</dbReference>
<dbReference type="Gene3D" id="3.90.190.20">
    <property type="entry name" value="Mur ligase, C-terminal domain"/>
    <property type="match status" value="1"/>
</dbReference>
<dbReference type="Proteomes" id="UP001165160">
    <property type="component" value="Unassembled WGS sequence"/>
</dbReference>
<gene>
    <name evidence="13" type="ORF">TrVE_jg3473</name>
</gene>
<comment type="pathway">
    <text evidence="1">Cofactor biosynthesis; tetrahydrofolylpolyglutamate biosynthesis.</text>
</comment>
<evidence type="ECO:0000256" key="12">
    <source>
        <dbReference type="ARBA" id="ARBA00047493"/>
    </source>
</evidence>
<evidence type="ECO:0000256" key="8">
    <source>
        <dbReference type="ARBA" id="ARBA00022840"/>
    </source>
</evidence>
<evidence type="ECO:0000313" key="14">
    <source>
        <dbReference type="Proteomes" id="UP001165160"/>
    </source>
</evidence>
<evidence type="ECO:0000256" key="5">
    <source>
        <dbReference type="ARBA" id="ARBA00022598"/>
    </source>
</evidence>
<keyword evidence="9" id="KW-0460">Magnesium</keyword>
<keyword evidence="5" id="KW-0436">Ligase</keyword>
<dbReference type="EMBL" id="BRXX01000066">
    <property type="protein sequence ID" value="GMH86924.1"/>
    <property type="molecule type" value="Genomic_DNA"/>
</dbReference>
<dbReference type="GO" id="GO:0005739">
    <property type="term" value="C:mitochondrion"/>
    <property type="evidence" value="ECO:0007669"/>
    <property type="project" value="TreeGrafter"/>
</dbReference>
<evidence type="ECO:0000256" key="7">
    <source>
        <dbReference type="ARBA" id="ARBA00022741"/>
    </source>
</evidence>
<evidence type="ECO:0000256" key="1">
    <source>
        <dbReference type="ARBA" id="ARBA00005150"/>
    </source>
</evidence>
<organism evidence="13 14">
    <name type="scientific">Triparma verrucosa</name>
    <dbReference type="NCBI Taxonomy" id="1606542"/>
    <lineage>
        <taxon>Eukaryota</taxon>
        <taxon>Sar</taxon>
        <taxon>Stramenopiles</taxon>
        <taxon>Ochrophyta</taxon>
        <taxon>Bolidophyceae</taxon>
        <taxon>Parmales</taxon>
        <taxon>Triparmaceae</taxon>
        <taxon>Triparma</taxon>
    </lineage>
</organism>
<dbReference type="Gene3D" id="3.40.1190.10">
    <property type="entry name" value="Mur-like, catalytic domain"/>
    <property type="match status" value="1"/>
</dbReference>
<dbReference type="GO" id="GO:0005829">
    <property type="term" value="C:cytosol"/>
    <property type="evidence" value="ECO:0007669"/>
    <property type="project" value="TreeGrafter"/>
</dbReference>
<dbReference type="PANTHER" id="PTHR11136:SF5">
    <property type="entry name" value="FOLYLPOLYGLUTAMATE SYNTHASE, MITOCHONDRIAL"/>
    <property type="match status" value="1"/>
</dbReference>
<evidence type="ECO:0000256" key="3">
    <source>
        <dbReference type="ARBA" id="ARBA00013025"/>
    </source>
</evidence>
<comment type="similarity">
    <text evidence="2">Belongs to the folylpolyglutamate synthase family.</text>
</comment>